<proteinExistence type="predicted"/>
<dbReference type="InterPro" id="IPR043472">
    <property type="entry name" value="Macro_dom-like"/>
</dbReference>
<accession>A0AA39CCJ4</accession>
<reference evidence="2" key="1">
    <citation type="submission" date="2022-10" db="EMBL/GenBank/DDBJ databases">
        <title>Culturing micro-colonial fungi from biological soil crusts in the Mojave desert and describing Neophaeococcomyces mojavensis, and introducing the new genera and species Taxawa tesnikishii.</title>
        <authorList>
            <person name="Kurbessoian T."/>
            <person name="Stajich J.E."/>
        </authorList>
    </citation>
    <scope>NUCLEOTIDE SEQUENCE</scope>
    <source>
        <strain evidence="2">TK_41</strain>
    </source>
</reference>
<dbReference type="InterPro" id="IPR019261">
    <property type="entry name" value="PARG_cat_microbial"/>
</dbReference>
<evidence type="ECO:0000313" key="3">
    <source>
        <dbReference type="Proteomes" id="UP001172673"/>
    </source>
</evidence>
<dbReference type="AlphaFoldDB" id="A0AA39CCJ4"/>
<dbReference type="Proteomes" id="UP001172673">
    <property type="component" value="Unassembled WGS sequence"/>
</dbReference>
<protein>
    <recommendedName>
        <fullName evidence="1">Microbial-type PARG catalytic domain-containing protein</fullName>
    </recommendedName>
</protein>
<dbReference type="NCBIfam" id="TIGR02452">
    <property type="entry name" value="TIGR02452 family protein"/>
    <property type="match status" value="1"/>
</dbReference>
<comment type="caution">
    <text evidence="2">The sequence shown here is derived from an EMBL/GenBank/DDBJ whole genome shotgun (WGS) entry which is preliminary data.</text>
</comment>
<name>A0AA39CCJ4_9EURO</name>
<keyword evidence="3" id="KW-1185">Reference proteome</keyword>
<dbReference type="PANTHER" id="PTHR35596">
    <property type="entry name" value="DUF2263 DOMAIN-CONTAINING PROTEIN"/>
    <property type="match status" value="1"/>
</dbReference>
<organism evidence="2 3">
    <name type="scientific">Cladophialophora chaetospira</name>
    <dbReference type="NCBI Taxonomy" id="386627"/>
    <lineage>
        <taxon>Eukaryota</taxon>
        <taxon>Fungi</taxon>
        <taxon>Dikarya</taxon>
        <taxon>Ascomycota</taxon>
        <taxon>Pezizomycotina</taxon>
        <taxon>Eurotiomycetes</taxon>
        <taxon>Chaetothyriomycetidae</taxon>
        <taxon>Chaetothyriales</taxon>
        <taxon>Herpotrichiellaceae</taxon>
        <taxon>Cladophialophora</taxon>
    </lineage>
</organism>
<dbReference type="Gene3D" id="3.40.220.10">
    <property type="entry name" value="Leucine Aminopeptidase, subunit E, domain 1"/>
    <property type="match status" value="1"/>
</dbReference>
<dbReference type="EMBL" id="JAPDRK010000023">
    <property type="protein sequence ID" value="KAJ9603230.1"/>
    <property type="molecule type" value="Genomic_DNA"/>
</dbReference>
<feature type="domain" description="Microbial-type PARG catalytic" evidence="1">
    <location>
        <begin position="108"/>
        <end position="196"/>
    </location>
</feature>
<dbReference type="SUPFAM" id="SSF52949">
    <property type="entry name" value="Macro domain-like"/>
    <property type="match status" value="1"/>
</dbReference>
<evidence type="ECO:0000259" key="1">
    <source>
        <dbReference type="Pfam" id="PF10021"/>
    </source>
</evidence>
<dbReference type="PANTHER" id="PTHR35596:SF1">
    <property type="entry name" value="MICROBIAL-TYPE PARG CATALYTIC DOMAIN-CONTAINING PROTEIN"/>
    <property type="match status" value="1"/>
</dbReference>
<sequence length="350" mass="39383">MSQSNPTTFDGQNERPGPSHVVINKVTDVSGTQFSVSDNRQWYTNLGRPQRTDMARAYLERILQVIKNKDIVVQRGIMATEKIDCTQLPVYDTAMTGEGASRTQLSCYLYLFRIDCLNAALAVRRRFPAADTRIAVQNLFDRKLVGGEFTIGSDRQEESIVVRTTLYCNLSERQLYGEQNPLQSNELIYAPNVLVFSMVPGLLLPAKQWFYVDVISMPAQKYPNGIEKNQKANDKVEYRQARDRQIMKDKISYVLRAAVSKQCSRVVLSPFGCGIFGHPKKAVANLIGEVFTETDWGSLGLKQIIVAVLDDADGAPTWNTFKNELSGYAGVEIDIDGKIFAQWRYETHSS</sequence>
<evidence type="ECO:0000313" key="2">
    <source>
        <dbReference type="EMBL" id="KAJ9603230.1"/>
    </source>
</evidence>
<gene>
    <name evidence="2" type="ORF">H2200_012525</name>
</gene>
<dbReference type="InterPro" id="IPR012664">
    <property type="entry name" value="CHP02452"/>
</dbReference>
<dbReference type="Pfam" id="PF10021">
    <property type="entry name" value="PARG_cat_microb"/>
    <property type="match status" value="1"/>
</dbReference>